<name>A0ABT0UT23_9ACTN</name>
<dbReference type="EMBL" id="JAMQAW010000029">
    <property type="protein sequence ID" value="MCM2391134.1"/>
    <property type="molecule type" value="Genomic_DNA"/>
</dbReference>
<feature type="compositionally biased region" description="Basic and acidic residues" evidence="1">
    <location>
        <begin position="167"/>
        <end position="178"/>
    </location>
</feature>
<accession>A0ABT0UT23</accession>
<evidence type="ECO:0000313" key="3">
    <source>
        <dbReference type="Proteomes" id="UP001431429"/>
    </source>
</evidence>
<feature type="region of interest" description="Disordered" evidence="1">
    <location>
        <begin position="16"/>
        <end position="83"/>
    </location>
</feature>
<keyword evidence="3" id="KW-1185">Reference proteome</keyword>
<feature type="region of interest" description="Disordered" evidence="1">
    <location>
        <begin position="156"/>
        <end position="178"/>
    </location>
</feature>
<proteinExistence type="predicted"/>
<evidence type="ECO:0008006" key="4">
    <source>
        <dbReference type="Google" id="ProtNLM"/>
    </source>
</evidence>
<protein>
    <recommendedName>
        <fullName evidence="4">Lipoprotein</fullName>
    </recommendedName>
</protein>
<reference evidence="2" key="1">
    <citation type="submission" date="2022-06" db="EMBL/GenBank/DDBJ databases">
        <title>Genome public.</title>
        <authorList>
            <person name="Sun Q."/>
        </authorList>
    </citation>
    <scope>NUCLEOTIDE SEQUENCE</scope>
    <source>
        <strain evidence="2">CWNU-1</strain>
    </source>
</reference>
<dbReference type="Proteomes" id="UP001431429">
    <property type="component" value="Unassembled WGS sequence"/>
</dbReference>
<organism evidence="2 3">
    <name type="scientific">Streptomyces albipurpureus</name>
    <dbReference type="NCBI Taxonomy" id="2897419"/>
    <lineage>
        <taxon>Bacteria</taxon>
        <taxon>Bacillati</taxon>
        <taxon>Actinomycetota</taxon>
        <taxon>Actinomycetes</taxon>
        <taxon>Kitasatosporales</taxon>
        <taxon>Streptomycetaceae</taxon>
        <taxon>Streptomyces</taxon>
    </lineage>
</organism>
<gene>
    <name evidence="2" type="ORF">NBG84_23050</name>
</gene>
<sequence length="178" mass="17281">MTAAGVVAAAIVVLTGCGGGDSGDSGDSGNDAKARSSGSPHAGTGDGHGDSDSGGKDPSEDAGTGGVDAAKLEGAWSGTTDGKKVDLAITGKKAALISGGQACTGEVADHGKLMLSLKCVDGSTGRTMGTVESGDGKTLVISWGAGTKDTLVKAAPGVQPEGIPSEMLKDLPKFEPPR</sequence>
<feature type="compositionally biased region" description="Basic and acidic residues" evidence="1">
    <location>
        <begin position="47"/>
        <end position="59"/>
    </location>
</feature>
<evidence type="ECO:0000313" key="2">
    <source>
        <dbReference type="EMBL" id="MCM2391134.1"/>
    </source>
</evidence>
<comment type="caution">
    <text evidence="2">The sequence shown here is derived from an EMBL/GenBank/DDBJ whole genome shotgun (WGS) entry which is preliminary data.</text>
</comment>
<evidence type="ECO:0000256" key="1">
    <source>
        <dbReference type="SAM" id="MobiDB-lite"/>
    </source>
</evidence>